<dbReference type="InterPro" id="IPR006593">
    <property type="entry name" value="Cyt_b561/ferric_Rdtase_TM"/>
</dbReference>
<keyword evidence="15" id="KW-1185">Reference proteome</keyword>
<keyword evidence="7" id="KW-0249">Electron transport</keyword>
<dbReference type="GO" id="GO:0140571">
    <property type="term" value="F:transmembrane ascorbate ferrireductase activity"/>
    <property type="evidence" value="ECO:0007669"/>
    <property type="project" value="UniProtKB-EC"/>
</dbReference>
<comment type="cofactor">
    <cofactor evidence="1">
        <name>heme b</name>
        <dbReference type="ChEBI" id="CHEBI:60344"/>
    </cofactor>
</comment>
<name>A0ABD2QLJ7_9PLAT</name>
<reference evidence="14 15" key="1">
    <citation type="submission" date="2024-11" db="EMBL/GenBank/DDBJ databases">
        <title>Adaptive evolution of stress response genes in parasites aligns with host niche diversity.</title>
        <authorList>
            <person name="Hahn C."/>
            <person name="Resl P."/>
        </authorList>
    </citation>
    <scope>NUCLEOTIDE SEQUENCE [LARGE SCALE GENOMIC DNA]</scope>
    <source>
        <strain evidence="14">EGGRZ-B1_66</strain>
        <tissue evidence="14">Body</tissue>
    </source>
</reference>
<keyword evidence="3" id="KW-0813">Transport</keyword>
<dbReference type="EC" id="7.2.1.3" evidence="11"/>
<dbReference type="Gene3D" id="1.20.120.1770">
    <property type="match status" value="1"/>
</dbReference>
<evidence type="ECO:0000313" key="15">
    <source>
        <dbReference type="Proteomes" id="UP001626550"/>
    </source>
</evidence>
<proteinExistence type="predicted"/>
<evidence type="ECO:0000256" key="12">
    <source>
        <dbReference type="SAM" id="Phobius"/>
    </source>
</evidence>
<keyword evidence="5 12" id="KW-0812">Transmembrane</keyword>
<keyword evidence="8 12" id="KW-1133">Transmembrane helix</keyword>
<evidence type="ECO:0000259" key="13">
    <source>
        <dbReference type="PROSITE" id="PS50939"/>
    </source>
</evidence>
<feature type="domain" description="Cytochrome b561" evidence="13">
    <location>
        <begin position="1"/>
        <end position="197"/>
    </location>
</feature>
<evidence type="ECO:0000256" key="6">
    <source>
        <dbReference type="ARBA" id="ARBA00022723"/>
    </source>
</evidence>
<protein>
    <recommendedName>
        <fullName evidence="11">ascorbate ferrireductase (transmembrane)</fullName>
        <ecNumber evidence="11">7.2.1.3</ecNumber>
    </recommendedName>
</protein>
<keyword evidence="4" id="KW-0349">Heme</keyword>
<sequence>MAVYLCSFIPLALILYFTAPWDNLFSWHPLLMSIGFLVFMLQANTIYNQDSSLFIKKSAVFKNRLHWILHLGGLLCFVVGFCVIYMNKNRNQKQHFATWHASFGIFAIACVSFQCMFGVVTKYNTKLKLILPHFKAKLYHATFGVLGFLAISLAFCLGLYSRWFQDRLAELLADSAGQYLASYLLLVVTCSLVYTLTNQVLQNYAKYLSKSQS</sequence>
<evidence type="ECO:0000256" key="7">
    <source>
        <dbReference type="ARBA" id="ARBA00022982"/>
    </source>
</evidence>
<dbReference type="CDD" id="cd08761">
    <property type="entry name" value="Cyt_b561_CYB561D2_like"/>
    <property type="match status" value="1"/>
</dbReference>
<feature type="transmembrane region" description="Helical" evidence="12">
    <location>
        <begin position="30"/>
        <end position="47"/>
    </location>
</feature>
<organism evidence="14 15">
    <name type="scientific">Cichlidogyrus casuarinus</name>
    <dbReference type="NCBI Taxonomy" id="1844966"/>
    <lineage>
        <taxon>Eukaryota</taxon>
        <taxon>Metazoa</taxon>
        <taxon>Spiralia</taxon>
        <taxon>Lophotrochozoa</taxon>
        <taxon>Platyhelminthes</taxon>
        <taxon>Monogenea</taxon>
        <taxon>Monopisthocotylea</taxon>
        <taxon>Dactylogyridea</taxon>
        <taxon>Ancyrocephalidae</taxon>
        <taxon>Cichlidogyrus</taxon>
    </lineage>
</organism>
<evidence type="ECO:0000256" key="5">
    <source>
        <dbReference type="ARBA" id="ARBA00022692"/>
    </source>
</evidence>
<evidence type="ECO:0000256" key="11">
    <source>
        <dbReference type="ARBA" id="ARBA00024225"/>
    </source>
</evidence>
<feature type="transmembrane region" description="Helical" evidence="12">
    <location>
        <begin position="98"/>
        <end position="120"/>
    </location>
</feature>
<evidence type="ECO:0000256" key="1">
    <source>
        <dbReference type="ARBA" id="ARBA00001970"/>
    </source>
</evidence>
<evidence type="ECO:0000256" key="9">
    <source>
        <dbReference type="ARBA" id="ARBA00023004"/>
    </source>
</evidence>
<comment type="subcellular location">
    <subcellularLocation>
        <location evidence="2">Membrane</location>
        <topology evidence="2">Multi-pass membrane protein</topology>
    </subcellularLocation>
</comment>
<dbReference type="PANTHER" id="PTHR15422:SF45">
    <property type="entry name" value="CYTOCHROME B561 DOMAIN-CONTAINING PROTEIN"/>
    <property type="match status" value="1"/>
</dbReference>
<keyword evidence="6" id="KW-0479">Metal-binding</keyword>
<dbReference type="PANTHER" id="PTHR15422">
    <property type="entry name" value="OS05G0565100 PROTEIN"/>
    <property type="match status" value="1"/>
</dbReference>
<dbReference type="PROSITE" id="PS50939">
    <property type="entry name" value="CYTOCHROME_B561"/>
    <property type="match status" value="1"/>
</dbReference>
<dbReference type="AlphaFoldDB" id="A0ABD2QLJ7"/>
<keyword evidence="10 12" id="KW-0472">Membrane</keyword>
<dbReference type="EMBL" id="JBJKFK010000084">
    <property type="protein sequence ID" value="KAL3320002.1"/>
    <property type="molecule type" value="Genomic_DNA"/>
</dbReference>
<feature type="transmembrane region" description="Helical" evidence="12">
    <location>
        <begin position="141"/>
        <end position="160"/>
    </location>
</feature>
<dbReference type="GO" id="GO:0016020">
    <property type="term" value="C:membrane"/>
    <property type="evidence" value="ECO:0007669"/>
    <property type="project" value="UniProtKB-SubCell"/>
</dbReference>
<evidence type="ECO:0000256" key="3">
    <source>
        <dbReference type="ARBA" id="ARBA00022448"/>
    </source>
</evidence>
<dbReference type="Pfam" id="PF03188">
    <property type="entry name" value="Cytochrom_B561"/>
    <property type="match status" value="1"/>
</dbReference>
<dbReference type="Proteomes" id="UP001626550">
    <property type="component" value="Unassembled WGS sequence"/>
</dbReference>
<dbReference type="InterPro" id="IPR045150">
    <property type="entry name" value="CYB561D1/2"/>
</dbReference>
<evidence type="ECO:0000256" key="4">
    <source>
        <dbReference type="ARBA" id="ARBA00022617"/>
    </source>
</evidence>
<comment type="caution">
    <text evidence="14">The sequence shown here is derived from an EMBL/GenBank/DDBJ whole genome shotgun (WGS) entry which is preliminary data.</text>
</comment>
<gene>
    <name evidence="14" type="ORF">Ciccas_001329</name>
</gene>
<evidence type="ECO:0000256" key="8">
    <source>
        <dbReference type="ARBA" id="ARBA00022989"/>
    </source>
</evidence>
<accession>A0ABD2QLJ7</accession>
<dbReference type="SMART" id="SM00665">
    <property type="entry name" value="B561"/>
    <property type="match status" value="1"/>
</dbReference>
<keyword evidence="9" id="KW-0408">Iron</keyword>
<dbReference type="GO" id="GO:0046872">
    <property type="term" value="F:metal ion binding"/>
    <property type="evidence" value="ECO:0007669"/>
    <property type="project" value="UniProtKB-KW"/>
</dbReference>
<evidence type="ECO:0000256" key="10">
    <source>
        <dbReference type="ARBA" id="ARBA00023136"/>
    </source>
</evidence>
<feature type="transmembrane region" description="Helical" evidence="12">
    <location>
        <begin position="67"/>
        <end position="86"/>
    </location>
</feature>
<feature type="transmembrane region" description="Helical" evidence="12">
    <location>
        <begin position="180"/>
        <end position="201"/>
    </location>
</feature>
<evidence type="ECO:0000256" key="2">
    <source>
        <dbReference type="ARBA" id="ARBA00004141"/>
    </source>
</evidence>
<evidence type="ECO:0000313" key="14">
    <source>
        <dbReference type="EMBL" id="KAL3320002.1"/>
    </source>
</evidence>